<dbReference type="PANTHER" id="PTHR44394:SF1">
    <property type="entry name" value="BETA-ALANINE-ACTIVATING ENZYME"/>
    <property type="match status" value="1"/>
</dbReference>
<dbReference type="AlphaFoldDB" id="M2YSY8"/>
<comment type="caution">
    <text evidence="2">The sequence shown here is derived from an EMBL/GenBank/DDBJ whole genome shotgun (WGS) entry which is preliminary data.</text>
</comment>
<proteinExistence type="predicted"/>
<dbReference type="InterPro" id="IPR052091">
    <property type="entry name" value="Beta-ala_Activ/Resist"/>
</dbReference>
<dbReference type="PROSITE" id="PS00455">
    <property type="entry name" value="AMP_BINDING"/>
    <property type="match status" value="1"/>
</dbReference>
<dbReference type="Gene3D" id="3.40.50.980">
    <property type="match status" value="2"/>
</dbReference>
<evidence type="ECO:0000313" key="2">
    <source>
        <dbReference type="EMBL" id="EME57977.1"/>
    </source>
</evidence>
<evidence type="ECO:0000313" key="3">
    <source>
        <dbReference type="Proteomes" id="UP000011731"/>
    </source>
</evidence>
<evidence type="ECO:0000259" key="1">
    <source>
        <dbReference type="Pfam" id="PF00501"/>
    </source>
</evidence>
<dbReference type="Pfam" id="PF00501">
    <property type="entry name" value="AMP-binding"/>
    <property type="match status" value="1"/>
</dbReference>
<dbReference type="Proteomes" id="UP000011731">
    <property type="component" value="Unassembled WGS sequence"/>
</dbReference>
<feature type="non-terminal residue" evidence="2">
    <location>
        <position position="1"/>
    </location>
</feature>
<dbReference type="InterPro" id="IPR000873">
    <property type="entry name" value="AMP-dep_synth/lig_dom"/>
</dbReference>
<feature type="non-terminal residue" evidence="2">
    <location>
        <position position="225"/>
    </location>
</feature>
<dbReference type="EMBL" id="AOEX01000072">
    <property type="protein sequence ID" value="EME57977.1"/>
    <property type="molecule type" value="Genomic_DNA"/>
</dbReference>
<reference evidence="2 3" key="1">
    <citation type="journal article" date="2013" name="Genome Announc.">
        <title>Draft Genome Sequence of Rhodococcus ruber Strain BKS 20-38.</title>
        <authorList>
            <person name="Bala M."/>
            <person name="Kumar S."/>
            <person name="Raghava G.P."/>
            <person name="Mayilraj S."/>
        </authorList>
    </citation>
    <scope>NUCLEOTIDE SEQUENCE [LARGE SCALE GENOMIC DNA]</scope>
    <source>
        <strain evidence="2 3">BKS 20-38</strain>
    </source>
</reference>
<dbReference type="PANTHER" id="PTHR44394">
    <property type="entry name" value="BETA-ALANINE-ACTIVATING ENZYME"/>
    <property type="match status" value="1"/>
</dbReference>
<dbReference type="RefSeq" id="WP_003938283.1">
    <property type="nucleotide sequence ID" value="NZ_AOEX01000072.1"/>
</dbReference>
<dbReference type="GO" id="GO:0043041">
    <property type="term" value="P:amino acid activation for nonribosomal peptide biosynthetic process"/>
    <property type="evidence" value="ECO:0007669"/>
    <property type="project" value="TreeGrafter"/>
</dbReference>
<keyword evidence="3" id="KW-1185">Reference proteome</keyword>
<protein>
    <submittedName>
        <fullName evidence="2">Non-ribosomal peptide synthetase</fullName>
    </submittedName>
</protein>
<gene>
    <name evidence="2" type="ORF">G352_21101</name>
</gene>
<feature type="domain" description="AMP-dependent synthetase/ligase" evidence="1">
    <location>
        <begin position="2"/>
        <end position="221"/>
    </location>
</feature>
<dbReference type="SUPFAM" id="SSF56801">
    <property type="entry name" value="Acetyl-CoA synthetase-like"/>
    <property type="match status" value="1"/>
</dbReference>
<sequence>GMYAVAKAGGAYVPVDPEQPAERTGYILEVAAPVAVLTTERDGFEVPGEKSVRTLAIDTADLSALSGAPVTDAERRAPLRASNTAYVIFTSGSTGRPKGVAVPHGAVVNQLVWKRAEYALGADDAVLLKTAATFDLSVWEFWSALVSGGRLVIAAPDGHRDPSYLNGLTAEQSVTTLHVVPSMLEALLVEGGGVLAGSLRQVLAIGEALPAATAGRFLARNAARL</sequence>
<organism evidence="2 3">
    <name type="scientific">Rhodococcus ruber BKS 20-38</name>
    <dbReference type="NCBI Taxonomy" id="1278076"/>
    <lineage>
        <taxon>Bacteria</taxon>
        <taxon>Bacillati</taxon>
        <taxon>Actinomycetota</taxon>
        <taxon>Actinomycetes</taxon>
        <taxon>Mycobacteriales</taxon>
        <taxon>Nocardiaceae</taxon>
        <taxon>Rhodococcus</taxon>
    </lineage>
</organism>
<dbReference type="InterPro" id="IPR020845">
    <property type="entry name" value="AMP-binding_CS"/>
</dbReference>
<name>M2YSY8_9NOCA</name>
<accession>M2YSY8</accession>